<evidence type="ECO:0000256" key="13">
    <source>
        <dbReference type="ARBA" id="ARBA00023136"/>
    </source>
</evidence>
<dbReference type="InterPro" id="IPR039462">
    <property type="entry name" value="Nup159/Nup146_N"/>
</dbReference>
<evidence type="ECO:0000256" key="7">
    <source>
        <dbReference type="ARBA" id="ARBA00022816"/>
    </source>
</evidence>
<dbReference type="GO" id="GO:0006405">
    <property type="term" value="P:RNA export from nucleus"/>
    <property type="evidence" value="ECO:0007669"/>
    <property type="project" value="TreeGrafter"/>
</dbReference>
<feature type="domain" description="RanBP2-type" evidence="21">
    <location>
        <begin position="1164"/>
        <end position="1195"/>
    </location>
</feature>
<comment type="similarity">
    <text evidence="15">Belongs to the NUP153 family.</text>
</comment>
<comment type="subcellular location">
    <subcellularLocation>
        <location evidence="2">Nucleus membrane</location>
    </subcellularLocation>
    <subcellularLocation>
        <location evidence="3">Nucleus</location>
        <location evidence="3">Nuclear pore complex</location>
    </subcellularLocation>
</comment>
<evidence type="ECO:0000256" key="5">
    <source>
        <dbReference type="ARBA" id="ARBA00022723"/>
    </source>
</evidence>
<keyword evidence="11" id="KW-0238">DNA-binding</keyword>
<evidence type="ECO:0000256" key="20">
    <source>
        <dbReference type="SAM" id="MobiDB-lite"/>
    </source>
</evidence>
<feature type="compositionally biased region" description="Polar residues" evidence="20">
    <location>
        <begin position="626"/>
        <end position="635"/>
    </location>
</feature>
<feature type="region of interest" description="Disordered" evidence="20">
    <location>
        <begin position="699"/>
        <end position="731"/>
    </location>
</feature>
<evidence type="ECO:0000256" key="2">
    <source>
        <dbReference type="ARBA" id="ARBA00004126"/>
    </source>
</evidence>
<dbReference type="GO" id="GO:0008139">
    <property type="term" value="F:nuclear localization sequence binding"/>
    <property type="evidence" value="ECO:0007669"/>
    <property type="project" value="TreeGrafter"/>
</dbReference>
<keyword evidence="10" id="KW-0811">Translocation</keyword>
<dbReference type="SUPFAM" id="SSF90209">
    <property type="entry name" value="Ran binding protein zinc finger-like"/>
    <property type="match status" value="3"/>
</dbReference>
<dbReference type="InterPro" id="IPR036443">
    <property type="entry name" value="Znf_RanBP2_sf"/>
</dbReference>
<evidence type="ECO:0000256" key="9">
    <source>
        <dbReference type="ARBA" id="ARBA00022927"/>
    </source>
</evidence>
<evidence type="ECO:0000313" key="22">
    <source>
        <dbReference type="EMBL" id="KNE71325.1"/>
    </source>
</evidence>
<proteinExistence type="inferred from homology"/>
<keyword evidence="4" id="KW-0813">Transport</keyword>
<feature type="region of interest" description="Disordered" evidence="20">
    <location>
        <begin position="606"/>
        <end position="667"/>
    </location>
</feature>
<evidence type="ECO:0000256" key="16">
    <source>
        <dbReference type="ARBA" id="ARBA00068609"/>
    </source>
</evidence>
<evidence type="ECO:0000259" key="21">
    <source>
        <dbReference type="PROSITE" id="PS50199"/>
    </source>
</evidence>
<organism evidence="22 23">
    <name type="scientific">Allomyces macrogynus (strain ATCC 38327)</name>
    <name type="common">Allomyces javanicus var. macrogynus</name>
    <dbReference type="NCBI Taxonomy" id="578462"/>
    <lineage>
        <taxon>Eukaryota</taxon>
        <taxon>Fungi</taxon>
        <taxon>Fungi incertae sedis</taxon>
        <taxon>Blastocladiomycota</taxon>
        <taxon>Blastocladiomycetes</taxon>
        <taxon>Blastocladiales</taxon>
        <taxon>Blastocladiaceae</taxon>
        <taxon>Allomyces</taxon>
    </lineage>
</organism>
<keyword evidence="6 19" id="KW-0863">Zinc-finger</keyword>
<dbReference type="Pfam" id="PF00641">
    <property type="entry name" value="Zn_ribbon_RanBP"/>
    <property type="match status" value="2"/>
</dbReference>
<keyword evidence="23" id="KW-1185">Reference proteome</keyword>
<evidence type="ECO:0000256" key="18">
    <source>
        <dbReference type="ARBA" id="ARBA00079437"/>
    </source>
</evidence>
<dbReference type="eggNOG" id="KOG3630">
    <property type="taxonomic scope" value="Eukaryota"/>
</dbReference>
<feature type="region of interest" description="Disordered" evidence="20">
    <location>
        <begin position="1030"/>
        <end position="1049"/>
    </location>
</feature>
<dbReference type="GO" id="GO:0006606">
    <property type="term" value="P:protein import into nucleus"/>
    <property type="evidence" value="ECO:0007669"/>
    <property type="project" value="TreeGrafter"/>
</dbReference>
<dbReference type="GO" id="GO:0008270">
    <property type="term" value="F:zinc ion binding"/>
    <property type="evidence" value="ECO:0007669"/>
    <property type="project" value="UniProtKB-KW"/>
</dbReference>
<keyword evidence="7" id="KW-0509">mRNA transport</keyword>
<dbReference type="Pfam" id="PF16755">
    <property type="entry name" value="Beta-prop_NUP159_NUP214"/>
    <property type="match status" value="1"/>
</dbReference>
<sequence length="1384" mass="142208">MAYQFEEDVPERDVADQFEFHVIRKDLPLTDAFPPEVSKHAASLLAVSNVFGFAVWATNSLNALRVAPLASIQAALHEHDAELDGAFTVPVDIDGISFIVIAPDQASVIVASSMRLLVFDTRSLVHDQTARVLHECEPHPDGMFQLVPCPTTENNLILIVTSNSTAWTFNATTFALTRIGGDDIDAGAWSPKGRQIALLYRDGTLVQVTPSGGVKKEHTPLTVEGTLEMEGCYAMGLAWLSNTIFALYWASQPGDMFVSILDTAAKTHQVLTPGLFPPYEPDEASPFFHTARLGAWREDVTTLIASASATDIMVVGGPSTGPIDAWLLDENMRAVMPAVDNVDTRPVGLALDFTATKELPPLNRDRDPSPVPPAPIMYVLSSAGHLVAWHVLDTEAIREEKTCPAMCKSKAWDAIASHTKAGDVASPVVSLDSLSESASSRSASPARSSRSSSPAQSSRSASPSQSSRSASPARSASPSTPAKVPFGAAFGKPATAASASPSSVFGTVSFGQALTAPSSSAAAEPPRKPVFGGALAPPAATPSVAFGAAAAKSAAATSTATGFGVASPPAKLATALAGFGFGVMHRSLQHGVWENHPMFGLGASPAAAAEEKGKPATPTAAFGQAATPTLATGSSKDPEPGKTGKHAKSTAATAQPPAFAPPAPAAQPAALVEPIPAPRPAPAIGLVDRLAKVQTIDVLSSDEEDEDDDADETESHASGPAAPYPKADPIPVVPRFAKTGEPETSFYTMTSTIEGLFTKVKQHHAEVQTKMDAQAEDIAGIDALLASVEAMDANVDYWTAKYAAILERAQKARAQYDQVAIKVEQLQLLQDAHDRGEMVFADHLGPQQKECDENIQQKLARVKALLKQLDEFADAQRHRKAAHVSLDAVHAALKNMQTAIAQRKVAVNVLAQHLAQVDLGRSTFAGAEPFTPTRVAHVDMPETPTIVAPRALFVKAAPKPAVSAAAAASTTVTKPVAPVSFDALAQRLGAAATVPVRKAVRKVWVCDTCGASNLYQAEVCVKCESLAPAPTATRPPVRRRSVASETAAASPKVAVAASPKVAAAKPAAPGSGKGWTCDACMVPNVAGATQCRSCETPSPSAANQSPAFGSATGSGSSFAFPSSFGTSSSSNQPAAGGFTFGRPALTAGTAAFGAPAAFTKPAAATGGAKWMCGECMVPNPSDKNKCISCETDRPGAAPKPAAANPFAPPAPAAAAGGAKWTCGECFVPNPADKDMCAACEAARPGMAPKPAAASAFAPPAAASGAKWTCGECMVPNPADKDKCAACEADRPGGSPKPAAPAAAIAFTPPSAVPTSGGFTFGAPPVAGSSGLSAFNVPAAAAFPSSFPSSTPSSGSTAGGVHVYPGRSACAAAQATGRRREGGQS</sequence>
<evidence type="ECO:0000256" key="8">
    <source>
        <dbReference type="ARBA" id="ARBA00022833"/>
    </source>
</evidence>
<evidence type="ECO:0000256" key="6">
    <source>
        <dbReference type="ARBA" id="ARBA00022771"/>
    </source>
</evidence>
<dbReference type="EMBL" id="GG745371">
    <property type="protein sequence ID" value="KNE71325.1"/>
    <property type="molecule type" value="Genomic_DNA"/>
</dbReference>
<evidence type="ECO:0000256" key="12">
    <source>
        <dbReference type="ARBA" id="ARBA00023132"/>
    </source>
</evidence>
<dbReference type="Proteomes" id="UP000054350">
    <property type="component" value="Unassembled WGS sequence"/>
</dbReference>
<feature type="domain" description="RanBP2-type" evidence="21">
    <location>
        <begin position="1262"/>
        <end position="1292"/>
    </location>
</feature>
<dbReference type="InterPro" id="IPR026054">
    <property type="entry name" value="Nucleoporin"/>
</dbReference>
<keyword evidence="12" id="KW-0906">Nuclear pore complex</keyword>
<feature type="domain" description="RanBP2-type" evidence="21">
    <location>
        <begin position="1070"/>
        <end position="1100"/>
    </location>
</feature>
<dbReference type="OrthoDB" id="248320at2759"/>
<evidence type="ECO:0000256" key="4">
    <source>
        <dbReference type="ARBA" id="ARBA00022448"/>
    </source>
</evidence>
<dbReference type="GO" id="GO:0003677">
    <property type="term" value="F:DNA binding"/>
    <property type="evidence" value="ECO:0007669"/>
    <property type="project" value="UniProtKB-KW"/>
</dbReference>
<dbReference type="PANTHER" id="PTHR23193:SF23">
    <property type="entry name" value="NUCLEAR PORE COMPLEX PROTEIN NUP153"/>
    <property type="match status" value="1"/>
</dbReference>
<keyword evidence="14" id="KW-0539">Nucleus</keyword>
<dbReference type="VEuPathDB" id="FungiDB:AMAG_20333"/>
<protein>
    <recommendedName>
        <fullName evidence="16">Nuclear pore complex protein Nup153</fullName>
    </recommendedName>
    <alternativeName>
        <fullName evidence="18">153 kDa nucleoporin</fullName>
    </alternativeName>
    <alternativeName>
        <fullName evidence="17">Nucleoporin Nup153</fullName>
    </alternativeName>
</protein>
<keyword evidence="8" id="KW-0862">Zinc</keyword>
<dbReference type="GO" id="GO:0005643">
    <property type="term" value="C:nuclear pore"/>
    <property type="evidence" value="ECO:0007669"/>
    <property type="project" value="UniProtKB-SubCell"/>
</dbReference>
<reference evidence="23" key="2">
    <citation type="submission" date="2009-11" db="EMBL/GenBank/DDBJ databases">
        <title>The Genome Sequence of Allomyces macrogynus strain ATCC 38327.</title>
        <authorList>
            <consortium name="The Broad Institute Genome Sequencing Platform"/>
            <person name="Russ C."/>
            <person name="Cuomo C."/>
            <person name="Shea T."/>
            <person name="Young S.K."/>
            <person name="Zeng Q."/>
            <person name="Koehrsen M."/>
            <person name="Haas B."/>
            <person name="Borodovsky M."/>
            <person name="Guigo R."/>
            <person name="Alvarado L."/>
            <person name="Berlin A."/>
            <person name="Borenstein D."/>
            <person name="Chen Z."/>
            <person name="Engels R."/>
            <person name="Freedman E."/>
            <person name="Gellesch M."/>
            <person name="Goldberg J."/>
            <person name="Griggs A."/>
            <person name="Gujja S."/>
            <person name="Heiman D."/>
            <person name="Hepburn T."/>
            <person name="Howarth C."/>
            <person name="Jen D."/>
            <person name="Larson L."/>
            <person name="Lewis B."/>
            <person name="Mehta T."/>
            <person name="Park D."/>
            <person name="Pearson M."/>
            <person name="Roberts A."/>
            <person name="Saif S."/>
            <person name="Shenoy N."/>
            <person name="Sisk P."/>
            <person name="Stolte C."/>
            <person name="Sykes S."/>
            <person name="Walk T."/>
            <person name="White J."/>
            <person name="Yandava C."/>
            <person name="Burger G."/>
            <person name="Gray M.W."/>
            <person name="Holland P.W.H."/>
            <person name="King N."/>
            <person name="Lang F.B.F."/>
            <person name="Roger A.J."/>
            <person name="Ruiz-Trillo I."/>
            <person name="Lander E."/>
            <person name="Nusbaum C."/>
        </authorList>
    </citation>
    <scope>NUCLEOTIDE SEQUENCE [LARGE SCALE GENOMIC DNA]</scope>
    <source>
        <strain evidence="23">ATCC 38327</strain>
    </source>
</reference>
<evidence type="ECO:0000256" key="15">
    <source>
        <dbReference type="ARBA" id="ARBA00060842"/>
    </source>
</evidence>
<keyword evidence="5" id="KW-0479">Metal-binding</keyword>
<dbReference type="Gene3D" id="2.130.10.10">
    <property type="entry name" value="YVTN repeat-like/Quinoprotein amine dehydrogenase"/>
    <property type="match status" value="1"/>
</dbReference>
<dbReference type="PROSITE" id="PS50199">
    <property type="entry name" value="ZF_RANBP2_2"/>
    <property type="match status" value="4"/>
</dbReference>
<feature type="compositionally biased region" description="Acidic residues" evidence="20">
    <location>
        <begin position="700"/>
        <end position="712"/>
    </location>
</feature>
<feature type="domain" description="RanBP2-type" evidence="21">
    <location>
        <begin position="1214"/>
        <end position="1245"/>
    </location>
</feature>
<evidence type="ECO:0000256" key="11">
    <source>
        <dbReference type="ARBA" id="ARBA00023125"/>
    </source>
</evidence>
<reference evidence="22 23" key="1">
    <citation type="submission" date="2009-11" db="EMBL/GenBank/DDBJ databases">
        <title>Annotation of Allomyces macrogynus ATCC 38327.</title>
        <authorList>
            <consortium name="The Broad Institute Genome Sequencing Platform"/>
            <person name="Russ C."/>
            <person name="Cuomo C."/>
            <person name="Burger G."/>
            <person name="Gray M.W."/>
            <person name="Holland P.W.H."/>
            <person name="King N."/>
            <person name="Lang F.B.F."/>
            <person name="Roger A.J."/>
            <person name="Ruiz-Trillo I."/>
            <person name="Young S.K."/>
            <person name="Zeng Q."/>
            <person name="Gargeya S."/>
            <person name="Fitzgerald M."/>
            <person name="Haas B."/>
            <person name="Abouelleil A."/>
            <person name="Alvarado L."/>
            <person name="Arachchi H.M."/>
            <person name="Berlin A."/>
            <person name="Chapman S.B."/>
            <person name="Gearin G."/>
            <person name="Goldberg J."/>
            <person name="Griggs A."/>
            <person name="Gujja S."/>
            <person name="Hansen M."/>
            <person name="Heiman D."/>
            <person name="Howarth C."/>
            <person name="Larimer J."/>
            <person name="Lui A."/>
            <person name="MacDonald P.J.P."/>
            <person name="McCowen C."/>
            <person name="Montmayeur A."/>
            <person name="Murphy C."/>
            <person name="Neiman D."/>
            <person name="Pearson M."/>
            <person name="Priest M."/>
            <person name="Roberts A."/>
            <person name="Saif S."/>
            <person name="Shea T."/>
            <person name="Sisk P."/>
            <person name="Stolte C."/>
            <person name="Sykes S."/>
            <person name="Wortman J."/>
            <person name="Nusbaum C."/>
            <person name="Birren B."/>
        </authorList>
    </citation>
    <scope>NUCLEOTIDE SEQUENCE [LARGE SCALE GENOMIC DNA]</scope>
    <source>
        <strain evidence="22 23">ATCC 38327</strain>
    </source>
</reference>
<name>A0A0L0T9D6_ALLM3</name>
<evidence type="ECO:0000256" key="10">
    <source>
        <dbReference type="ARBA" id="ARBA00023010"/>
    </source>
</evidence>
<evidence type="ECO:0000256" key="1">
    <source>
        <dbReference type="ARBA" id="ARBA00001947"/>
    </source>
</evidence>
<keyword evidence="13" id="KW-0472">Membrane</keyword>
<feature type="compositionally biased region" description="Low complexity" evidence="20">
    <location>
        <begin position="437"/>
        <end position="479"/>
    </location>
</feature>
<dbReference type="GO" id="GO:0051028">
    <property type="term" value="P:mRNA transport"/>
    <property type="evidence" value="ECO:0007669"/>
    <property type="project" value="UniProtKB-KW"/>
</dbReference>
<keyword evidence="9" id="KW-0653">Protein transport</keyword>
<gene>
    <name evidence="22" type="ORF">AMAG_20333</name>
</gene>
<dbReference type="STRING" id="578462.A0A0L0T9D6"/>
<comment type="cofactor">
    <cofactor evidence="1">
        <name>Zn(2+)</name>
        <dbReference type="ChEBI" id="CHEBI:29105"/>
    </cofactor>
</comment>
<dbReference type="PANTHER" id="PTHR23193">
    <property type="entry name" value="NUCLEAR PORE COMPLEX PROTEIN NUP"/>
    <property type="match status" value="1"/>
</dbReference>
<feature type="region of interest" description="Disordered" evidence="20">
    <location>
        <begin position="437"/>
        <end position="481"/>
    </location>
</feature>
<dbReference type="GO" id="GO:0017056">
    <property type="term" value="F:structural constituent of nuclear pore"/>
    <property type="evidence" value="ECO:0007669"/>
    <property type="project" value="TreeGrafter"/>
</dbReference>
<dbReference type="GO" id="GO:0031965">
    <property type="term" value="C:nuclear membrane"/>
    <property type="evidence" value="ECO:0007669"/>
    <property type="project" value="UniProtKB-SubCell"/>
</dbReference>
<feature type="compositionally biased region" description="Pro residues" evidence="20">
    <location>
        <begin position="722"/>
        <end position="731"/>
    </location>
</feature>
<evidence type="ECO:0000256" key="3">
    <source>
        <dbReference type="ARBA" id="ARBA00004567"/>
    </source>
</evidence>
<dbReference type="PROSITE" id="PS01358">
    <property type="entry name" value="ZF_RANBP2_1"/>
    <property type="match status" value="5"/>
</dbReference>
<evidence type="ECO:0000313" key="23">
    <source>
        <dbReference type="Proteomes" id="UP000054350"/>
    </source>
</evidence>
<dbReference type="eggNOG" id="KOG4719">
    <property type="taxonomic scope" value="Eukaryota"/>
</dbReference>
<accession>A0A0L0T9D6</accession>
<dbReference type="Gene3D" id="4.10.1060.10">
    <property type="entry name" value="Zinc finger, RanBP2-type"/>
    <property type="match status" value="4"/>
</dbReference>
<evidence type="ECO:0000256" key="19">
    <source>
        <dbReference type="PROSITE-ProRule" id="PRU00322"/>
    </source>
</evidence>
<evidence type="ECO:0000256" key="17">
    <source>
        <dbReference type="ARBA" id="ARBA00078197"/>
    </source>
</evidence>
<dbReference type="SUPFAM" id="SSF117289">
    <property type="entry name" value="Nucleoporin domain"/>
    <property type="match status" value="1"/>
</dbReference>
<dbReference type="InterPro" id="IPR001876">
    <property type="entry name" value="Znf_RanBP2"/>
</dbReference>
<dbReference type="InterPro" id="IPR015943">
    <property type="entry name" value="WD40/YVTN_repeat-like_dom_sf"/>
</dbReference>
<evidence type="ECO:0000256" key="14">
    <source>
        <dbReference type="ARBA" id="ARBA00023242"/>
    </source>
</evidence>
<dbReference type="SMART" id="SM00547">
    <property type="entry name" value="ZnF_RBZ"/>
    <property type="match status" value="5"/>
</dbReference>